<evidence type="ECO:0000313" key="1">
    <source>
        <dbReference type="EMBL" id="KAF7575339.1"/>
    </source>
</evidence>
<accession>A0A834S4I2</accession>
<gene>
    <name evidence="2" type="ORF">Ptr86124_006241</name>
    <name evidence="1" type="ORF">PtrM4_069630</name>
</gene>
<comment type="caution">
    <text evidence="1">The sequence shown here is derived from an EMBL/GenBank/DDBJ whole genome shotgun (WGS) entry which is preliminary data.</text>
</comment>
<evidence type="ECO:0000313" key="3">
    <source>
        <dbReference type="Proteomes" id="UP000245464"/>
    </source>
</evidence>
<protein>
    <submittedName>
        <fullName evidence="1">Uncharacterized protein</fullName>
    </submittedName>
</protein>
<reference evidence="2" key="2">
    <citation type="submission" date="2021-05" db="EMBL/GenBank/DDBJ databases">
        <authorList>
            <person name="Moolhuijzen P.M."/>
            <person name="Moffat C.S."/>
        </authorList>
    </citation>
    <scope>NUCLEOTIDE SEQUENCE</scope>
    <source>
        <strain evidence="2">86-124</strain>
    </source>
</reference>
<dbReference type="Proteomes" id="UP000249757">
    <property type="component" value="Unassembled WGS sequence"/>
</dbReference>
<evidence type="ECO:0000313" key="2">
    <source>
        <dbReference type="EMBL" id="KAI1514918.1"/>
    </source>
</evidence>
<proteinExistence type="predicted"/>
<sequence>MFDRFPPDLAANPYEINLRHIHIAVVTTEGGGIQFIITAHADMPARVDNVLYRAQVNRLFRTGSWFPYDPNNPIHRISFTSLEINGIRRGRERETLRFMFEFSEESEL</sequence>
<dbReference type="EMBL" id="NQIK02000002">
    <property type="protein sequence ID" value="KAF7575339.1"/>
    <property type="molecule type" value="Genomic_DNA"/>
</dbReference>
<keyword evidence="4" id="KW-1185">Reference proteome</keyword>
<dbReference type="EMBL" id="NRDI02000007">
    <property type="protein sequence ID" value="KAI1514918.1"/>
    <property type="molecule type" value="Genomic_DNA"/>
</dbReference>
<organism evidence="1 3">
    <name type="scientific">Pyrenophora tritici-repentis</name>
    <dbReference type="NCBI Taxonomy" id="45151"/>
    <lineage>
        <taxon>Eukaryota</taxon>
        <taxon>Fungi</taxon>
        <taxon>Dikarya</taxon>
        <taxon>Ascomycota</taxon>
        <taxon>Pezizomycotina</taxon>
        <taxon>Dothideomycetes</taxon>
        <taxon>Pleosporomycetidae</taxon>
        <taxon>Pleosporales</taxon>
        <taxon>Pleosporineae</taxon>
        <taxon>Pleosporaceae</taxon>
        <taxon>Pyrenophora</taxon>
    </lineage>
</organism>
<dbReference type="Proteomes" id="UP000245464">
    <property type="component" value="Chromosome 2"/>
</dbReference>
<name>A0A834S4I2_9PLEO</name>
<reference evidence="4" key="4">
    <citation type="journal article" date="2022" name="Microb. Genom.">
        <title>A global pangenome for the wheat fungal pathogen Pyrenophora tritici-repentis and prediction of effector protein structural homology.</title>
        <authorList>
            <person name="Moolhuijzen P.M."/>
            <person name="See P.T."/>
            <person name="Shi G."/>
            <person name="Powell H.R."/>
            <person name="Cockram J."/>
            <person name="Jorgensen L.N."/>
            <person name="Benslimane H."/>
            <person name="Strelkov S.E."/>
            <person name="Turner J."/>
            <person name="Liu Z."/>
            <person name="Moffat C.S."/>
        </authorList>
    </citation>
    <scope>NUCLEOTIDE SEQUENCE [LARGE SCALE GENOMIC DNA]</scope>
</reference>
<dbReference type="AlphaFoldDB" id="A0A834S4I2"/>
<evidence type="ECO:0000313" key="4">
    <source>
        <dbReference type="Proteomes" id="UP000249757"/>
    </source>
</evidence>
<reference evidence="2" key="3">
    <citation type="journal article" date="2022" name="bioRxiv">
        <title>A global pangenome for the wheat fungal pathogen Pyrenophora tritici-repentis and prediction of effector protein structural homology.</title>
        <authorList>
            <person name="Moolhuijzen P."/>
            <person name="See P.T."/>
            <person name="Shi G."/>
            <person name="Powell H.R."/>
            <person name="Cockram J."/>
            <person name="Jorgensen L.N."/>
            <person name="Benslimane H."/>
            <person name="Strelkov S.E."/>
            <person name="Turner J."/>
            <person name="Liu Z."/>
            <person name="Moffat C.S."/>
        </authorList>
    </citation>
    <scope>NUCLEOTIDE SEQUENCE</scope>
    <source>
        <strain evidence="2">86-124</strain>
    </source>
</reference>
<reference evidence="1 3" key="1">
    <citation type="journal article" date="2018" name="BMC Genomics">
        <title>Comparative genomics of the wheat fungal pathogen Pyrenophora tritici-repentis reveals chromosomal variations and genome plasticity.</title>
        <authorList>
            <person name="Moolhuijzen P."/>
            <person name="See P.T."/>
            <person name="Hane J.K."/>
            <person name="Shi G."/>
            <person name="Liu Z."/>
            <person name="Oliver R.P."/>
            <person name="Moffat C.S."/>
        </authorList>
    </citation>
    <scope>NUCLEOTIDE SEQUENCE [LARGE SCALE GENOMIC DNA]</scope>
    <source>
        <strain evidence="1">M4</strain>
    </source>
</reference>